<feature type="region of interest" description="Disordered" evidence="1">
    <location>
        <begin position="95"/>
        <end position="228"/>
    </location>
</feature>
<dbReference type="InterPro" id="IPR034082">
    <property type="entry name" value="R3H_G-patch"/>
</dbReference>
<feature type="compositionally biased region" description="Basic and acidic residues" evidence="1">
    <location>
        <begin position="101"/>
        <end position="123"/>
    </location>
</feature>
<feature type="region of interest" description="Disordered" evidence="1">
    <location>
        <begin position="483"/>
        <end position="537"/>
    </location>
</feature>
<dbReference type="OrthoDB" id="29523at2759"/>
<dbReference type="PANTHER" id="PTHR47423:SF2">
    <property type="entry name" value="PROTEIN SQS1"/>
    <property type="match status" value="1"/>
</dbReference>
<sequence>MGRNRNKGCGSRTRSVSSQSPKPNPTKRPNSYSAGGFVDGGVLIGWQHNPSGGKPRRKGKDFKPRGNAFAFTYPTDADADDAPRIAVVEPRSSIEIPVDGPRSELGFHGRDDVDEKEDVREGEFGEESVGFDPRLNQERKHKKINEGFLSIGGLRLYTEDVSSPDEASDDLMDEDKDDEDDEDDEDEDEDEDEEDSGGESTEEEDGEEDGGSLEDDGLSSSIDSDDSDIDDEVVEDYLEGIGGSAALLGSEWLAGRSLEEYDEDGLLKSSTSGDEGGGKMSGFALMHASMEYGMKKKANARTRKGSAKKNVDVSPVVDAELSALDDVLLMKDARRRSAGRKKLVSSQVSRSWPVDAQMNKKYKNVMGGKKKHRKELIAVKRRERMINRGVDLDEINLKLRQMVVDELDTLSFVPMHSRDCTQVQRLASIYHLCSGCQGSGKKRFVIVTRTAHTSLPSATDRVRLDKLLGAGIEDEDFAVNEVKSKPQRLSKGKMKMSSKSPSSASHLRTGLQLSAPSKLSKHEASGNKKQASKRSSFSERPVSFVSCGVMQTDQVPEPVATNTSKIITNEMVMHSCPPKMGAFEVHTKGFGSKMMAKMGFVEGGGLGKDGQGMLQPIQPTKRPKSLGLGVEYAEKTTGVEYAEKTTGVKAQQADFGSFEKHTQGFGSKMMVKMGFVPGTGLGKDGQGMTTPLSAVRLPKSRGLGAKS</sequence>
<feature type="domain" description="G-patch" evidence="2">
    <location>
        <begin position="587"/>
        <end position="633"/>
    </location>
</feature>
<dbReference type="Gene3D" id="3.30.1370.50">
    <property type="entry name" value="R3H-like domain"/>
    <property type="match status" value="1"/>
</dbReference>
<dbReference type="InterPro" id="IPR000467">
    <property type="entry name" value="G_patch_dom"/>
</dbReference>
<dbReference type="PROSITE" id="PS50174">
    <property type="entry name" value="G_PATCH"/>
    <property type="match status" value="2"/>
</dbReference>
<feature type="compositionally biased region" description="Polar residues" evidence="1">
    <location>
        <begin position="12"/>
        <end position="33"/>
    </location>
</feature>
<evidence type="ECO:0000259" key="2">
    <source>
        <dbReference type="PROSITE" id="PS50174"/>
    </source>
</evidence>
<dbReference type="Pfam" id="PF01585">
    <property type="entry name" value="G-patch"/>
    <property type="match status" value="2"/>
</dbReference>
<dbReference type="SMART" id="SM00443">
    <property type="entry name" value="G_patch"/>
    <property type="match status" value="2"/>
</dbReference>
<name>A0A9D5D472_9LILI</name>
<feature type="region of interest" description="Disordered" evidence="1">
    <location>
        <begin position="682"/>
        <end position="707"/>
    </location>
</feature>
<dbReference type="InterPro" id="IPR036867">
    <property type="entry name" value="R3H_dom_sf"/>
</dbReference>
<dbReference type="Proteomes" id="UP001085076">
    <property type="component" value="Miscellaneous, Linkage group lg01"/>
</dbReference>
<proteinExistence type="predicted"/>
<evidence type="ECO:0000313" key="3">
    <source>
        <dbReference type="EMBL" id="KAJ0984836.1"/>
    </source>
</evidence>
<dbReference type="EMBL" id="JAGGNH010000001">
    <property type="protein sequence ID" value="KAJ0984836.1"/>
    <property type="molecule type" value="Genomic_DNA"/>
</dbReference>
<dbReference type="CDD" id="cd02646">
    <property type="entry name" value="R3H_G-patch"/>
    <property type="match status" value="1"/>
</dbReference>
<feature type="region of interest" description="Disordered" evidence="1">
    <location>
        <begin position="1"/>
        <end position="77"/>
    </location>
</feature>
<accession>A0A9D5D472</accession>
<evidence type="ECO:0000256" key="1">
    <source>
        <dbReference type="SAM" id="MobiDB-lite"/>
    </source>
</evidence>
<feature type="compositionally biased region" description="Acidic residues" evidence="1">
    <location>
        <begin position="162"/>
        <end position="228"/>
    </location>
</feature>
<evidence type="ECO:0000313" key="4">
    <source>
        <dbReference type="Proteomes" id="UP001085076"/>
    </source>
</evidence>
<dbReference type="PANTHER" id="PTHR47423">
    <property type="entry name" value="G-PATCH DOMAIN CONTAINING PROTEIN"/>
    <property type="match status" value="1"/>
</dbReference>
<feature type="domain" description="G-patch" evidence="2">
    <location>
        <begin position="662"/>
        <end position="707"/>
    </location>
</feature>
<dbReference type="GO" id="GO:0003676">
    <property type="term" value="F:nucleic acid binding"/>
    <property type="evidence" value="ECO:0007669"/>
    <property type="project" value="InterPro"/>
</dbReference>
<organism evidence="3 4">
    <name type="scientific">Dioscorea zingiberensis</name>
    <dbReference type="NCBI Taxonomy" id="325984"/>
    <lineage>
        <taxon>Eukaryota</taxon>
        <taxon>Viridiplantae</taxon>
        <taxon>Streptophyta</taxon>
        <taxon>Embryophyta</taxon>
        <taxon>Tracheophyta</taxon>
        <taxon>Spermatophyta</taxon>
        <taxon>Magnoliopsida</taxon>
        <taxon>Liliopsida</taxon>
        <taxon>Dioscoreales</taxon>
        <taxon>Dioscoreaceae</taxon>
        <taxon>Dioscorea</taxon>
    </lineage>
</organism>
<feature type="compositionally biased region" description="Basic residues" evidence="1">
    <location>
        <begin position="485"/>
        <end position="496"/>
    </location>
</feature>
<gene>
    <name evidence="3" type="ORF">J5N97_003192</name>
</gene>
<reference evidence="3" key="1">
    <citation type="submission" date="2021-03" db="EMBL/GenBank/DDBJ databases">
        <authorList>
            <person name="Li Z."/>
            <person name="Yang C."/>
        </authorList>
    </citation>
    <scope>NUCLEOTIDE SEQUENCE</scope>
    <source>
        <strain evidence="3">Dzin_1.0</strain>
        <tissue evidence="3">Leaf</tissue>
    </source>
</reference>
<keyword evidence="4" id="KW-1185">Reference proteome</keyword>
<reference evidence="3" key="2">
    <citation type="journal article" date="2022" name="Hortic Res">
        <title>The genome of Dioscorea zingiberensis sheds light on the biosynthesis, origin and evolution of the medicinally important diosgenin saponins.</title>
        <authorList>
            <person name="Li Y."/>
            <person name="Tan C."/>
            <person name="Li Z."/>
            <person name="Guo J."/>
            <person name="Li S."/>
            <person name="Chen X."/>
            <person name="Wang C."/>
            <person name="Dai X."/>
            <person name="Yang H."/>
            <person name="Song W."/>
            <person name="Hou L."/>
            <person name="Xu J."/>
            <person name="Tong Z."/>
            <person name="Xu A."/>
            <person name="Yuan X."/>
            <person name="Wang W."/>
            <person name="Yang Q."/>
            <person name="Chen L."/>
            <person name="Sun Z."/>
            <person name="Wang K."/>
            <person name="Pan B."/>
            <person name="Chen J."/>
            <person name="Bao Y."/>
            <person name="Liu F."/>
            <person name="Qi X."/>
            <person name="Gang D.R."/>
            <person name="Wen J."/>
            <person name="Li J."/>
        </authorList>
    </citation>
    <scope>NUCLEOTIDE SEQUENCE</scope>
    <source>
        <strain evidence="3">Dzin_1.0</strain>
    </source>
</reference>
<protein>
    <recommendedName>
        <fullName evidence="2">G-patch domain-containing protein</fullName>
    </recommendedName>
</protein>
<dbReference type="AlphaFoldDB" id="A0A9D5D472"/>
<comment type="caution">
    <text evidence="3">The sequence shown here is derived from an EMBL/GenBank/DDBJ whole genome shotgun (WGS) entry which is preliminary data.</text>
</comment>